<feature type="compositionally biased region" description="Polar residues" evidence="2">
    <location>
        <begin position="57"/>
        <end position="66"/>
    </location>
</feature>
<keyword evidence="4" id="KW-1185">Reference proteome</keyword>
<protein>
    <recommendedName>
        <fullName evidence="5">B box-type domain-containing protein</fullName>
    </recommendedName>
</protein>
<accession>A0A0V0R0Y3</accession>
<reference evidence="3 4" key="1">
    <citation type="journal article" date="2015" name="Sci. Rep.">
        <title>Genome of the facultative scuticociliatosis pathogen Pseudocohnilembus persalinus provides insight into its virulence through horizontal gene transfer.</title>
        <authorList>
            <person name="Xiong J."/>
            <person name="Wang G."/>
            <person name="Cheng J."/>
            <person name="Tian M."/>
            <person name="Pan X."/>
            <person name="Warren A."/>
            <person name="Jiang C."/>
            <person name="Yuan D."/>
            <person name="Miao W."/>
        </authorList>
    </citation>
    <scope>NUCLEOTIDE SEQUENCE [LARGE SCALE GENOMIC DNA]</scope>
    <source>
        <strain evidence="3">36N120E</strain>
    </source>
</reference>
<gene>
    <name evidence="3" type="ORF">PPERSA_12338</name>
</gene>
<evidence type="ECO:0000256" key="2">
    <source>
        <dbReference type="SAM" id="MobiDB-lite"/>
    </source>
</evidence>
<feature type="region of interest" description="Disordered" evidence="2">
    <location>
        <begin position="1"/>
        <end position="66"/>
    </location>
</feature>
<feature type="compositionally biased region" description="Basic residues" evidence="2">
    <location>
        <begin position="1"/>
        <end position="12"/>
    </location>
</feature>
<feature type="compositionally biased region" description="Polar residues" evidence="2">
    <location>
        <begin position="34"/>
        <end position="50"/>
    </location>
</feature>
<keyword evidence="1" id="KW-0175">Coiled coil</keyword>
<evidence type="ECO:0000256" key="1">
    <source>
        <dbReference type="SAM" id="Coils"/>
    </source>
</evidence>
<feature type="coiled-coil region" evidence="1">
    <location>
        <begin position="78"/>
        <end position="124"/>
    </location>
</feature>
<organism evidence="3 4">
    <name type="scientific">Pseudocohnilembus persalinus</name>
    <name type="common">Ciliate</name>
    <dbReference type="NCBI Taxonomy" id="266149"/>
    <lineage>
        <taxon>Eukaryota</taxon>
        <taxon>Sar</taxon>
        <taxon>Alveolata</taxon>
        <taxon>Ciliophora</taxon>
        <taxon>Intramacronucleata</taxon>
        <taxon>Oligohymenophorea</taxon>
        <taxon>Scuticociliatia</taxon>
        <taxon>Philasterida</taxon>
        <taxon>Pseudocohnilembidae</taxon>
        <taxon>Pseudocohnilembus</taxon>
    </lineage>
</organism>
<dbReference type="OrthoDB" id="295066at2759"/>
<dbReference type="EMBL" id="LDAU01000070">
    <property type="protein sequence ID" value="KRX08183.1"/>
    <property type="molecule type" value="Genomic_DNA"/>
</dbReference>
<dbReference type="InParanoid" id="A0A0V0R0Y3"/>
<dbReference type="Proteomes" id="UP000054937">
    <property type="component" value="Unassembled WGS sequence"/>
</dbReference>
<sequence>MNKNNRYFKKLSRNQTTGQFKQTRVDKSPIKFDSLNQNNKFQQSPTNYELSTHKKQQNSPSPQIQKQKQEYQYVFPNFDKQKAKIQFQNQQNNKINQKNLNQVIKQENKQNQNSQDKVKEETYQQYNQPLKISPQSNRNIQNNKPVSESPIEKVYPLVQKQQNTVPLVRTLNDLNQNYSSPQAQCLYHPQFSITNICSDKNCLLPLCPQCISEHINKHKNTSYQDVPQIETIGNVYERNMVTIQNQEQASHNMISNLNSFRNTISTGQQFQIIKEKLEVEKNEIKNMLDNYYEELEKNYQLFFDNQIQKNCYDIDQTINKIKHNVQECQKIQQKLLSNKDFLKQVIQMEYENYLESNNQTINSWEGYLGQLQQWQNSTVEKARSIQEITPLYNYLEGLISKYSASSLNLQQENHINNYLRENIALNKQPFQLNNIFAPLNFTTLGSYKNNLNSSNNQMKNSNFTSNFNNNLTQNLQPVSRMELQQVGYGQEQRYPVRDVERLRSSSVTRYY</sequence>
<dbReference type="AlphaFoldDB" id="A0A0V0R0Y3"/>
<comment type="caution">
    <text evidence="3">The sequence shown here is derived from an EMBL/GenBank/DDBJ whole genome shotgun (WGS) entry which is preliminary data.</text>
</comment>
<feature type="compositionally biased region" description="Polar residues" evidence="2">
    <location>
        <begin position="13"/>
        <end position="22"/>
    </location>
</feature>
<evidence type="ECO:0000313" key="4">
    <source>
        <dbReference type="Proteomes" id="UP000054937"/>
    </source>
</evidence>
<proteinExistence type="predicted"/>
<evidence type="ECO:0000313" key="3">
    <source>
        <dbReference type="EMBL" id="KRX08183.1"/>
    </source>
</evidence>
<evidence type="ECO:0008006" key="5">
    <source>
        <dbReference type="Google" id="ProtNLM"/>
    </source>
</evidence>
<name>A0A0V0R0Y3_PSEPJ</name>